<organism evidence="1 2">
    <name type="scientific">Amphibalanus amphitrite</name>
    <name type="common">Striped barnacle</name>
    <name type="synonym">Balanus amphitrite</name>
    <dbReference type="NCBI Taxonomy" id="1232801"/>
    <lineage>
        <taxon>Eukaryota</taxon>
        <taxon>Metazoa</taxon>
        <taxon>Ecdysozoa</taxon>
        <taxon>Arthropoda</taxon>
        <taxon>Crustacea</taxon>
        <taxon>Multicrustacea</taxon>
        <taxon>Cirripedia</taxon>
        <taxon>Thoracica</taxon>
        <taxon>Thoracicalcarea</taxon>
        <taxon>Balanomorpha</taxon>
        <taxon>Balanoidea</taxon>
        <taxon>Balanidae</taxon>
        <taxon>Amphibalaninae</taxon>
        <taxon>Amphibalanus</taxon>
    </lineage>
</organism>
<evidence type="ECO:0000313" key="1">
    <source>
        <dbReference type="EMBL" id="KAF0292814.1"/>
    </source>
</evidence>
<comment type="caution">
    <text evidence="1">The sequence shown here is derived from an EMBL/GenBank/DDBJ whole genome shotgun (WGS) entry which is preliminary data.</text>
</comment>
<sequence length="81" mass="8999">MDVMLAAAQEARAREAAASGADPAAHRTYSYSAMAKKSAAPSQDGRRPTSLFIFSETNPIRRYTKFIIEWPYPFYAASLDH</sequence>
<dbReference type="OrthoDB" id="431720at2759"/>
<accession>A0A6A4VMN5</accession>
<keyword evidence="2" id="KW-1185">Reference proteome</keyword>
<protein>
    <submittedName>
        <fullName evidence="1">Voltage-dependent calcium channel type A subunit alpha-1</fullName>
    </submittedName>
</protein>
<proteinExistence type="predicted"/>
<dbReference type="AlphaFoldDB" id="A0A6A4VMN5"/>
<reference evidence="1 2" key="1">
    <citation type="submission" date="2019-07" db="EMBL/GenBank/DDBJ databases">
        <title>Draft genome assembly of a fouling barnacle, Amphibalanus amphitrite (Darwin, 1854): The first reference genome for Thecostraca.</title>
        <authorList>
            <person name="Kim W."/>
        </authorList>
    </citation>
    <scope>NUCLEOTIDE SEQUENCE [LARGE SCALE GENOMIC DNA]</scope>
    <source>
        <strain evidence="1">SNU_AA5</strain>
        <tissue evidence="1">Soma without cirri and trophi</tissue>
    </source>
</reference>
<dbReference type="Proteomes" id="UP000440578">
    <property type="component" value="Unassembled WGS sequence"/>
</dbReference>
<evidence type="ECO:0000313" key="2">
    <source>
        <dbReference type="Proteomes" id="UP000440578"/>
    </source>
</evidence>
<gene>
    <name evidence="1" type="primary">cac</name>
    <name evidence="1" type="ORF">FJT64_009266</name>
</gene>
<dbReference type="EMBL" id="VIIS01001792">
    <property type="protein sequence ID" value="KAF0292814.1"/>
    <property type="molecule type" value="Genomic_DNA"/>
</dbReference>
<name>A0A6A4VMN5_AMPAM</name>